<sequence length="74" mass="7855">MGLGVAPQAEAATWKKHHQTVQSGTMTSCQGRLSHAVRQRSAEGARIGSISQCRSVPGGYRASLDLHVPVRSSL</sequence>
<dbReference type="Proteomes" id="UP000198546">
    <property type="component" value="Chromosome i"/>
</dbReference>
<protein>
    <submittedName>
        <fullName evidence="2">Uncharacterized protein</fullName>
    </submittedName>
</protein>
<keyword evidence="3" id="KW-1185">Reference proteome</keyword>
<name>A0A1G6VAE1_9ACTN</name>
<evidence type="ECO:0000256" key="1">
    <source>
        <dbReference type="SAM" id="MobiDB-lite"/>
    </source>
</evidence>
<evidence type="ECO:0000313" key="2">
    <source>
        <dbReference type="EMBL" id="SDD50538.1"/>
    </source>
</evidence>
<dbReference type="OrthoDB" id="9957687at2"/>
<feature type="compositionally biased region" description="Polar residues" evidence="1">
    <location>
        <begin position="20"/>
        <end position="31"/>
    </location>
</feature>
<gene>
    <name evidence="2" type="ORF">SAMN04489747_1097</name>
</gene>
<proteinExistence type="predicted"/>
<accession>A0A1G6VAE1</accession>
<dbReference type="EMBL" id="LT629688">
    <property type="protein sequence ID" value="SDD50538.1"/>
    <property type="molecule type" value="Genomic_DNA"/>
</dbReference>
<organism evidence="2 3">
    <name type="scientific">Auraticoccus monumenti</name>
    <dbReference type="NCBI Taxonomy" id="675864"/>
    <lineage>
        <taxon>Bacteria</taxon>
        <taxon>Bacillati</taxon>
        <taxon>Actinomycetota</taxon>
        <taxon>Actinomycetes</taxon>
        <taxon>Propionibacteriales</taxon>
        <taxon>Propionibacteriaceae</taxon>
        <taxon>Auraticoccus</taxon>
    </lineage>
</organism>
<evidence type="ECO:0000313" key="3">
    <source>
        <dbReference type="Proteomes" id="UP000198546"/>
    </source>
</evidence>
<dbReference type="AlphaFoldDB" id="A0A1G6VAE1"/>
<feature type="region of interest" description="Disordered" evidence="1">
    <location>
        <begin position="1"/>
        <end position="47"/>
    </location>
</feature>
<reference evidence="2 3" key="1">
    <citation type="submission" date="2016-10" db="EMBL/GenBank/DDBJ databases">
        <authorList>
            <person name="de Groot N.N."/>
        </authorList>
    </citation>
    <scope>NUCLEOTIDE SEQUENCE [LARGE SCALE GENOMIC DNA]</scope>
    <source>
        <strain evidence="2 3">MON 2.2</strain>
    </source>
</reference>
<dbReference type="RefSeq" id="WP_090591367.1">
    <property type="nucleotide sequence ID" value="NZ_LT629688.1"/>
</dbReference>